<comment type="caution">
    <text evidence="2">The sequence shown here is derived from an EMBL/GenBank/DDBJ whole genome shotgun (WGS) entry which is preliminary data.</text>
</comment>
<gene>
    <name evidence="2" type="ORF">KAK11_18245</name>
</gene>
<evidence type="ECO:0000256" key="1">
    <source>
        <dbReference type="SAM" id="SignalP"/>
    </source>
</evidence>
<protein>
    <submittedName>
        <fullName evidence="2">DUF2330 domain-containing protein</fullName>
    </submittedName>
</protein>
<organism evidence="2 3">
    <name type="scientific">Ideonella paludis</name>
    <dbReference type="NCBI Taxonomy" id="1233411"/>
    <lineage>
        <taxon>Bacteria</taxon>
        <taxon>Pseudomonadati</taxon>
        <taxon>Pseudomonadota</taxon>
        <taxon>Betaproteobacteria</taxon>
        <taxon>Burkholderiales</taxon>
        <taxon>Sphaerotilaceae</taxon>
        <taxon>Ideonella</taxon>
    </lineage>
</organism>
<keyword evidence="1" id="KW-0732">Signal</keyword>
<dbReference type="Proteomes" id="UP000672097">
    <property type="component" value="Unassembled WGS sequence"/>
</dbReference>
<dbReference type="InterPro" id="IPR019283">
    <property type="entry name" value="DUF2330"/>
</dbReference>
<dbReference type="Pfam" id="PF10092">
    <property type="entry name" value="DUF2330"/>
    <property type="match status" value="1"/>
</dbReference>
<accession>A0ABS5E1H9</accession>
<sequence length="576" mass="63764">MLALPRAALGALAAALCSVAAAPAHAFCGFYAGKADASLFNEASQVVLVRDGQRTVLSMLNDYSGPLKEFALIVPTPVTLKQGQVRVAEKVMFERLDAYSSPRLAEYHDQNPCQFRMDWSEDLYPRPPVPVAMAAAPMMADRAGTLARNKALGVTVEAKYTLEEYDIVSLSAKQSDGLEIWLRENGYRIPRGASAALKPYINQGMKFFVAKVNLKEQAKLGYSHLRPLQFAFESEKFMLPMRLGMLNASPNKPQDLIVYALTREGRVESSNYRTVKLAANENLPHFIKPHFKDFYKALFDTSAQREDYRVAFTEYFWDMSWCDPCAANPLSPEELRQAGVFWLDGQADEAFKRLQVPAPSRLPPMVLPPGGGAQPVMLTRLHVRYTPATFPDDLAFTQTKDRQNFQTRYVVHNPYAGSQAQCAAEMGKQECEALCKPKVERVLDRLKALDPATLAKPARNPRWEGNPQAYAGKSEAQLAQECAESCNASKRSTLESARRYYEEQVPARIKQESLTLAKLTGWSLADIDKLGRGEGKPPTANSSGSGKPVAATWWERLFAPRPSAATAVVTNGQTPG</sequence>
<dbReference type="EMBL" id="JAGQDG010000007">
    <property type="protein sequence ID" value="MBQ0937272.1"/>
    <property type="molecule type" value="Genomic_DNA"/>
</dbReference>
<reference evidence="2 3" key="1">
    <citation type="submission" date="2021-04" db="EMBL/GenBank/DDBJ databases">
        <title>The genome sequence of type strain Ideonella paludis KCTC 32238.</title>
        <authorList>
            <person name="Liu Y."/>
        </authorList>
    </citation>
    <scope>NUCLEOTIDE SEQUENCE [LARGE SCALE GENOMIC DNA]</scope>
    <source>
        <strain evidence="2 3">KCTC 32238</strain>
    </source>
</reference>
<dbReference type="RefSeq" id="WP_210810756.1">
    <property type="nucleotide sequence ID" value="NZ_JAGQDG010000007.1"/>
</dbReference>
<feature type="chain" id="PRO_5045835955" evidence="1">
    <location>
        <begin position="27"/>
        <end position="576"/>
    </location>
</feature>
<evidence type="ECO:0000313" key="2">
    <source>
        <dbReference type="EMBL" id="MBQ0937272.1"/>
    </source>
</evidence>
<name>A0ABS5E1H9_9BURK</name>
<evidence type="ECO:0000313" key="3">
    <source>
        <dbReference type="Proteomes" id="UP000672097"/>
    </source>
</evidence>
<keyword evidence="3" id="KW-1185">Reference proteome</keyword>
<feature type="signal peptide" evidence="1">
    <location>
        <begin position="1"/>
        <end position="26"/>
    </location>
</feature>
<proteinExistence type="predicted"/>